<dbReference type="Proteomes" id="UP000887565">
    <property type="component" value="Unplaced"/>
</dbReference>
<proteinExistence type="predicted"/>
<dbReference type="AlphaFoldDB" id="A0A915K4U1"/>
<evidence type="ECO:0000313" key="3">
    <source>
        <dbReference type="WBParaSite" id="nRc.2.0.1.t33348-RA"/>
    </source>
</evidence>
<feature type="region of interest" description="Disordered" evidence="1">
    <location>
        <begin position="41"/>
        <end position="62"/>
    </location>
</feature>
<evidence type="ECO:0000256" key="1">
    <source>
        <dbReference type="SAM" id="MobiDB-lite"/>
    </source>
</evidence>
<feature type="compositionally biased region" description="Polar residues" evidence="1">
    <location>
        <begin position="53"/>
        <end position="62"/>
    </location>
</feature>
<sequence>MNNFEPFPLHFIKSLADFKTLSSPIIHIVSALFSTGNFVQSKGAGQEKPNWLSIGSQQERTD</sequence>
<organism evidence="2 3">
    <name type="scientific">Romanomermis culicivorax</name>
    <name type="common">Nematode worm</name>
    <dbReference type="NCBI Taxonomy" id="13658"/>
    <lineage>
        <taxon>Eukaryota</taxon>
        <taxon>Metazoa</taxon>
        <taxon>Ecdysozoa</taxon>
        <taxon>Nematoda</taxon>
        <taxon>Enoplea</taxon>
        <taxon>Dorylaimia</taxon>
        <taxon>Mermithida</taxon>
        <taxon>Mermithoidea</taxon>
        <taxon>Mermithidae</taxon>
        <taxon>Romanomermis</taxon>
    </lineage>
</organism>
<accession>A0A915K4U1</accession>
<protein>
    <submittedName>
        <fullName evidence="3">Uncharacterized protein</fullName>
    </submittedName>
</protein>
<reference evidence="3" key="1">
    <citation type="submission" date="2022-11" db="UniProtKB">
        <authorList>
            <consortium name="WormBaseParasite"/>
        </authorList>
    </citation>
    <scope>IDENTIFICATION</scope>
</reference>
<keyword evidence="2" id="KW-1185">Reference proteome</keyword>
<name>A0A915K4U1_ROMCU</name>
<evidence type="ECO:0000313" key="2">
    <source>
        <dbReference type="Proteomes" id="UP000887565"/>
    </source>
</evidence>
<dbReference type="WBParaSite" id="nRc.2.0.1.t33348-RA">
    <property type="protein sequence ID" value="nRc.2.0.1.t33348-RA"/>
    <property type="gene ID" value="nRc.2.0.1.g33348"/>
</dbReference>